<dbReference type="AlphaFoldDB" id="F4SDF1"/>
<sequence length="225" mass="25731">MLEEEIDSVVDELGAEEFRNIPGASSKQGKAMIRLRVSKGKLYEAKVGVLEEAKQANMRAGTRHLQRHQRLLKAKEADLKKKYLTFQRQVLAFNTAFSGPNGPNPIDSLTFDEQNKWMMEILNLETRRGDDRLSESKHVFKALLTDLDQTHCRLWMEWNRGIQTVTSGTLQHSELSVEEESALMTKWNSIVNNSRQLWEGIVAAPILTAEGIDEPEDITDRYMED</sequence>
<organism evidence="2">
    <name type="scientific">Melampsora larici-populina (strain 98AG31 / pathotype 3-4-7)</name>
    <name type="common">Poplar leaf rust fungus</name>
    <dbReference type="NCBI Taxonomy" id="747676"/>
    <lineage>
        <taxon>Eukaryota</taxon>
        <taxon>Fungi</taxon>
        <taxon>Dikarya</taxon>
        <taxon>Basidiomycota</taxon>
        <taxon>Pucciniomycotina</taxon>
        <taxon>Pucciniomycetes</taxon>
        <taxon>Pucciniales</taxon>
        <taxon>Melampsoraceae</taxon>
        <taxon>Melampsora</taxon>
    </lineage>
</organism>
<dbReference type="RefSeq" id="XP_007419404.1">
    <property type="nucleotide sequence ID" value="XM_007419342.1"/>
</dbReference>
<protein>
    <submittedName>
        <fullName evidence="1">Uncharacterized protein</fullName>
    </submittedName>
</protein>
<keyword evidence="2" id="KW-1185">Reference proteome</keyword>
<proteinExistence type="predicted"/>
<dbReference type="VEuPathDB" id="FungiDB:MELLADRAFT_114429"/>
<name>F4SDF1_MELLP</name>
<dbReference type="EMBL" id="GL883252">
    <property type="protein sequence ID" value="EGF97320.1"/>
    <property type="molecule type" value="Genomic_DNA"/>
</dbReference>
<evidence type="ECO:0000313" key="1">
    <source>
        <dbReference type="EMBL" id="EGF97320.1"/>
    </source>
</evidence>
<evidence type="ECO:0000313" key="2">
    <source>
        <dbReference type="Proteomes" id="UP000001072"/>
    </source>
</evidence>
<reference evidence="2" key="1">
    <citation type="journal article" date="2011" name="Proc. Natl. Acad. Sci. U.S.A.">
        <title>Obligate biotrophy features unraveled by the genomic analysis of rust fungi.</title>
        <authorList>
            <person name="Duplessis S."/>
            <person name="Cuomo C.A."/>
            <person name="Lin Y.-C."/>
            <person name="Aerts A."/>
            <person name="Tisserant E."/>
            <person name="Veneault-Fourrey C."/>
            <person name="Joly D.L."/>
            <person name="Hacquard S."/>
            <person name="Amselem J."/>
            <person name="Cantarel B.L."/>
            <person name="Chiu R."/>
            <person name="Coutinho P.M."/>
            <person name="Feau N."/>
            <person name="Field M."/>
            <person name="Frey P."/>
            <person name="Gelhaye E."/>
            <person name="Goldberg J."/>
            <person name="Grabherr M.G."/>
            <person name="Kodira C.D."/>
            <person name="Kohler A."/>
            <person name="Kuees U."/>
            <person name="Lindquist E.A."/>
            <person name="Lucas S.M."/>
            <person name="Mago R."/>
            <person name="Mauceli E."/>
            <person name="Morin E."/>
            <person name="Murat C."/>
            <person name="Pangilinan J.L."/>
            <person name="Park R."/>
            <person name="Pearson M."/>
            <person name="Quesneville H."/>
            <person name="Rouhier N."/>
            <person name="Sakthikumar S."/>
            <person name="Salamov A.A."/>
            <person name="Schmutz J."/>
            <person name="Selles B."/>
            <person name="Shapiro H."/>
            <person name="Tanguay P."/>
            <person name="Tuskan G.A."/>
            <person name="Henrissat B."/>
            <person name="Van de Peer Y."/>
            <person name="Rouze P."/>
            <person name="Ellis J.G."/>
            <person name="Dodds P.N."/>
            <person name="Schein J.E."/>
            <person name="Zhong S."/>
            <person name="Hamelin R.C."/>
            <person name="Grigoriev I.V."/>
            <person name="Szabo L.J."/>
            <person name="Martin F."/>
        </authorList>
    </citation>
    <scope>NUCLEOTIDE SEQUENCE [LARGE SCALE GENOMIC DNA]</scope>
    <source>
        <strain evidence="2">98AG31 / pathotype 3-4-7</strain>
    </source>
</reference>
<dbReference type="HOGENOM" id="CLU_1200059_0_0_1"/>
<dbReference type="OrthoDB" id="10469641at2759"/>
<dbReference type="InParanoid" id="F4SDF1"/>
<accession>F4SDF1</accession>
<gene>
    <name evidence="1" type="ORF">MELLADRAFT_114429</name>
</gene>
<dbReference type="GeneID" id="18925342"/>
<dbReference type="KEGG" id="mlr:MELLADRAFT_114429"/>
<dbReference type="Proteomes" id="UP000001072">
    <property type="component" value="Unassembled WGS sequence"/>
</dbReference>